<evidence type="ECO:0000313" key="1">
    <source>
        <dbReference type="EMBL" id="QJA99965.1"/>
    </source>
</evidence>
<dbReference type="SUPFAM" id="SSF81301">
    <property type="entry name" value="Nucleotidyltransferase"/>
    <property type="match status" value="1"/>
</dbReference>
<reference evidence="2" key="1">
    <citation type="submission" date="2020-03" db="EMBL/GenBank/DDBJ databases">
        <title>The deep terrestrial virosphere.</title>
        <authorList>
            <person name="Holmfeldt K."/>
            <person name="Nilsson E."/>
            <person name="Simone D."/>
            <person name="Lopez-Fernandez M."/>
            <person name="Wu X."/>
            <person name="de Brujin I."/>
            <person name="Lundin D."/>
            <person name="Andersson A."/>
            <person name="Bertilsson S."/>
            <person name="Dopson M."/>
        </authorList>
    </citation>
    <scope>NUCLEOTIDE SEQUENCE</scope>
    <source>
        <strain evidence="1">MM171A00766</strain>
        <strain evidence="2">MM171B00553</strain>
    </source>
</reference>
<dbReference type="EMBL" id="MT143675">
    <property type="protein sequence ID" value="QJA99965.1"/>
    <property type="molecule type" value="Genomic_DNA"/>
</dbReference>
<name>A0A6M3MCB2_9ZZZZ</name>
<dbReference type="InterPro" id="IPR043519">
    <property type="entry name" value="NT_sf"/>
</dbReference>
<proteinExistence type="predicted"/>
<organism evidence="2">
    <name type="scientific">viral metagenome</name>
    <dbReference type="NCBI Taxonomy" id="1070528"/>
    <lineage>
        <taxon>unclassified sequences</taxon>
        <taxon>metagenomes</taxon>
        <taxon>organismal metagenomes</taxon>
    </lineage>
</organism>
<dbReference type="AlphaFoldDB" id="A0A6M3MCB2"/>
<protein>
    <submittedName>
        <fullName evidence="2">Putative DNA polymerase</fullName>
    </submittedName>
</protein>
<dbReference type="EMBL" id="MT143860">
    <property type="protein sequence ID" value="QJB03760.1"/>
    <property type="molecule type" value="Genomic_DNA"/>
</dbReference>
<sequence>MSKSLMTLSTALHYAHGFEDKIKPYCEKTLIVGSIRRMERQIGDVELCVIPKYENGFNILNLACSQIKGLVVDGDRLKRFKYDSYDLQIELYITNPAQWGRMVAIRTGSVDFSHGKLAITWNRRGWSGTVDGLRRKSECEKKGKVWKLKPEFKDDYTRCPEFPTEESFFEFLGIEYIEPNKRCWHFKKE</sequence>
<evidence type="ECO:0000313" key="2">
    <source>
        <dbReference type="EMBL" id="QJB03760.1"/>
    </source>
</evidence>
<gene>
    <name evidence="1" type="ORF">MM171A00766_0028</name>
    <name evidence="2" type="ORF">MM171B00553_0007</name>
</gene>
<accession>A0A6M3MCB2</accession>
<dbReference type="Gene3D" id="3.30.460.10">
    <property type="entry name" value="Beta Polymerase, domain 2"/>
    <property type="match status" value="1"/>
</dbReference>